<organism evidence="1 2">
    <name type="scientific">Candidatus Harrisonbacteria bacterium RIFCSPLOWO2_01_FULL_44_18</name>
    <dbReference type="NCBI Taxonomy" id="1798407"/>
    <lineage>
        <taxon>Bacteria</taxon>
        <taxon>Candidatus Harrisoniibacteriota</taxon>
    </lineage>
</organism>
<gene>
    <name evidence="1" type="ORF">A3A16_02360</name>
</gene>
<comment type="caution">
    <text evidence="1">The sequence shown here is derived from an EMBL/GenBank/DDBJ whole genome shotgun (WGS) entry which is preliminary data.</text>
</comment>
<dbReference type="Proteomes" id="UP000177942">
    <property type="component" value="Unassembled WGS sequence"/>
</dbReference>
<evidence type="ECO:0000313" key="1">
    <source>
        <dbReference type="EMBL" id="OGY66134.1"/>
    </source>
</evidence>
<sequence length="70" mass="7866">MFAVLDLRATNFLLKGKQKFSVVLCSERAGWRVRPLFLLAGKAWRGRGGGNALPARRKAMAEVVSIFVWF</sequence>
<proteinExistence type="predicted"/>
<dbReference type="EMBL" id="MHJJ01000004">
    <property type="protein sequence ID" value="OGY66134.1"/>
    <property type="molecule type" value="Genomic_DNA"/>
</dbReference>
<accession>A0A1G1ZNH6</accession>
<reference evidence="1 2" key="1">
    <citation type="journal article" date="2016" name="Nat. Commun.">
        <title>Thousands of microbial genomes shed light on interconnected biogeochemical processes in an aquifer system.</title>
        <authorList>
            <person name="Anantharaman K."/>
            <person name="Brown C.T."/>
            <person name="Hug L.A."/>
            <person name="Sharon I."/>
            <person name="Castelle C.J."/>
            <person name="Probst A.J."/>
            <person name="Thomas B.C."/>
            <person name="Singh A."/>
            <person name="Wilkins M.J."/>
            <person name="Karaoz U."/>
            <person name="Brodie E.L."/>
            <person name="Williams K.H."/>
            <person name="Hubbard S.S."/>
            <person name="Banfield J.F."/>
        </authorList>
    </citation>
    <scope>NUCLEOTIDE SEQUENCE [LARGE SCALE GENOMIC DNA]</scope>
</reference>
<protein>
    <submittedName>
        <fullName evidence="1">Uncharacterized protein</fullName>
    </submittedName>
</protein>
<name>A0A1G1ZNH6_9BACT</name>
<dbReference type="AlphaFoldDB" id="A0A1G1ZNH6"/>
<evidence type="ECO:0000313" key="2">
    <source>
        <dbReference type="Proteomes" id="UP000177942"/>
    </source>
</evidence>